<evidence type="ECO:0000313" key="2">
    <source>
        <dbReference type="EMBL" id="QBQ72650.1"/>
    </source>
</evidence>
<gene>
    <name evidence="2" type="ORF">CRP4_gp41</name>
</gene>
<sequence length="152" mass="16789">MSYTIRDANHSDILDITLAGKQFSKETNHPALNTLNLNKVANSLQQLIDSDVGLVKVACYNKEIVGAIAAVAMELPINDLICTQELMLWLDPEHRNGKTAPKLIDAYVEWAKGLGCDYARLSALDCVLDGRAGVLFKRKGFKPIETAYIKEL</sequence>
<organism evidence="2 3">
    <name type="scientific">Roseobacter phage CRP-4</name>
    <dbReference type="NCBI Taxonomy" id="2559283"/>
    <lineage>
        <taxon>Viruses</taxon>
        <taxon>Duplodnaviria</taxon>
        <taxon>Heunggongvirae</taxon>
        <taxon>Uroviricota</taxon>
        <taxon>Caudoviricetes</taxon>
        <taxon>Zobellviridae</taxon>
        <taxon>Cobavirinae</taxon>
        <taxon>Veravirus</taxon>
    </lineage>
</organism>
<keyword evidence="2" id="KW-0808">Transferase</keyword>
<dbReference type="InterPro" id="IPR000182">
    <property type="entry name" value="GNAT_dom"/>
</dbReference>
<evidence type="ECO:0000259" key="1">
    <source>
        <dbReference type="PROSITE" id="PS51186"/>
    </source>
</evidence>
<proteinExistence type="predicted"/>
<dbReference type="Gene3D" id="3.40.630.30">
    <property type="match status" value="1"/>
</dbReference>
<dbReference type="Pfam" id="PF00583">
    <property type="entry name" value="Acetyltransf_1"/>
    <property type="match status" value="1"/>
</dbReference>
<name>A0A646QW78_9CAUD</name>
<dbReference type="GO" id="GO:0016747">
    <property type="term" value="F:acyltransferase activity, transferring groups other than amino-acyl groups"/>
    <property type="evidence" value="ECO:0007669"/>
    <property type="project" value="InterPro"/>
</dbReference>
<protein>
    <submittedName>
        <fullName evidence="2">GNAT family N-acetyltransferase</fullName>
    </submittedName>
</protein>
<dbReference type="EMBL" id="MK613346">
    <property type="protein sequence ID" value="QBQ72650.1"/>
    <property type="molecule type" value="Genomic_DNA"/>
</dbReference>
<dbReference type="SUPFAM" id="SSF55729">
    <property type="entry name" value="Acyl-CoA N-acyltransferases (Nat)"/>
    <property type="match status" value="1"/>
</dbReference>
<reference evidence="2 3" key="1">
    <citation type="journal article" date="2019" name="mSystems">
        <title>Diverse, abundant and novel viruses infecting the marine abundant Roseobacter RCA lineage.</title>
        <authorList>
            <person name="Zhang Z.F."/>
            <person name="Chen F."/>
            <person name="Chu X."/>
            <person name="Zhang H."/>
            <person name="Luo H.W."/>
            <person name="Zhai Z.Q."/>
            <person name="Yang M.Y."/>
            <person name="Zhao Y.L."/>
        </authorList>
    </citation>
    <scope>NUCLEOTIDE SEQUENCE [LARGE SCALE GENOMIC DNA]</scope>
</reference>
<accession>A0A646QW78</accession>
<feature type="domain" description="N-acetyltransferase" evidence="1">
    <location>
        <begin position="3"/>
        <end position="152"/>
    </location>
</feature>
<dbReference type="InterPro" id="IPR016181">
    <property type="entry name" value="Acyl_CoA_acyltransferase"/>
</dbReference>
<dbReference type="CDD" id="cd04301">
    <property type="entry name" value="NAT_SF"/>
    <property type="match status" value="1"/>
</dbReference>
<evidence type="ECO:0000313" key="3">
    <source>
        <dbReference type="Proteomes" id="UP000424671"/>
    </source>
</evidence>
<dbReference type="PROSITE" id="PS51186">
    <property type="entry name" value="GNAT"/>
    <property type="match status" value="1"/>
</dbReference>
<dbReference type="Proteomes" id="UP000424671">
    <property type="component" value="Segment"/>
</dbReference>